<feature type="region of interest" description="Disordered" evidence="1">
    <location>
        <begin position="108"/>
        <end position="134"/>
    </location>
</feature>
<dbReference type="EMBL" id="CM009753">
    <property type="protein sequence ID" value="PUZ53701.1"/>
    <property type="molecule type" value="Genomic_DNA"/>
</dbReference>
<sequence>MDRTSNGHSHLLTSFIRRAKTRRASHSCSPAVCRSEGGAVGKDVCGCGGGSARGGRRSFRTAAHSEPHAGSGELLAGGEFRDGGEPPRSLPLSANSGWRRFSVPRARLSSPHHAASLHPVHPTLRCSQRPAPPL</sequence>
<keyword evidence="3" id="KW-1185">Reference proteome</keyword>
<evidence type="ECO:0000313" key="3">
    <source>
        <dbReference type="Proteomes" id="UP000244336"/>
    </source>
</evidence>
<evidence type="ECO:0000256" key="1">
    <source>
        <dbReference type="SAM" id="MobiDB-lite"/>
    </source>
</evidence>
<dbReference type="Proteomes" id="UP000244336">
    <property type="component" value="Chromosome 5"/>
</dbReference>
<feature type="region of interest" description="Disordered" evidence="1">
    <location>
        <begin position="51"/>
        <end position="95"/>
    </location>
</feature>
<dbReference type="Gramene" id="PUZ53701">
    <property type="protein sequence ID" value="PUZ53701"/>
    <property type="gene ID" value="GQ55_5G071700"/>
</dbReference>
<protein>
    <submittedName>
        <fullName evidence="2">Uncharacterized protein</fullName>
    </submittedName>
</protein>
<accession>A0A2T7DDM3</accession>
<proteinExistence type="predicted"/>
<evidence type="ECO:0000313" key="2">
    <source>
        <dbReference type="EMBL" id="PUZ53701.1"/>
    </source>
</evidence>
<reference evidence="2 3" key="1">
    <citation type="submission" date="2018-04" db="EMBL/GenBank/DDBJ databases">
        <title>WGS assembly of Panicum hallii var. hallii HAL2.</title>
        <authorList>
            <person name="Lovell J."/>
            <person name="Jenkins J."/>
            <person name="Lowry D."/>
            <person name="Mamidi S."/>
            <person name="Sreedasyam A."/>
            <person name="Weng X."/>
            <person name="Barry K."/>
            <person name="Bonette J."/>
            <person name="Campitelli B."/>
            <person name="Daum C."/>
            <person name="Gordon S."/>
            <person name="Gould B."/>
            <person name="Lipzen A."/>
            <person name="MacQueen A."/>
            <person name="Palacio-Mejia J."/>
            <person name="Plott C."/>
            <person name="Shakirov E."/>
            <person name="Shu S."/>
            <person name="Yoshinaga Y."/>
            <person name="Zane M."/>
            <person name="Rokhsar D."/>
            <person name="Grimwood J."/>
            <person name="Schmutz J."/>
            <person name="Juenger T."/>
        </authorList>
    </citation>
    <scope>NUCLEOTIDE SEQUENCE [LARGE SCALE GENOMIC DNA]</scope>
    <source>
        <strain evidence="3">cv. HAL2</strain>
    </source>
</reference>
<dbReference type="AlphaFoldDB" id="A0A2T7DDM3"/>
<gene>
    <name evidence="2" type="ORF">GQ55_5G071700</name>
</gene>
<organism evidence="2 3">
    <name type="scientific">Panicum hallii var. hallii</name>
    <dbReference type="NCBI Taxonomy" id="1504633"/>
    <lineage>
        <taxon>Eukaryota</taxon>
        <taxon>Viridiplantae</taxon>
        <taxon>Streptophyta</taxon>
        <taxon>Embryophyta</taxon>
        <taxon>Tracheophyta</taxon>
        <taxon>Spermatophyta</taxon>
        <taxon>Magnoliopsida</taxon>
        <taxon>Liliopsida</taxon>
        <taxon>Poales</taxon>
        <taxon>Poaceae</taxon>
        <taxon>PACMAD clade</taxon>
        <taxon>Panicoideae</taxon>
        <taxon>Panicodae</taxon>
        <taxon>Paniceae</taxon>
        <taxon>Panicinae</taxon>
        <taxon>Panicum</taxon>
        <taxon>Panicum sect. Panicum</taxon>
    </lineage>
</organism>
<name>A0A2T7DDM3_9POAL</name>